<dbReference type="RefSeq" id="WP_266345073.1">
    <property type="nucleotide sequence ID" value="NZ_JAPKNH010000007.1"/>
</dbReference>
<dbReference type="InterPro" id="IPR002104">
    <property type="entry name" value="Integrase_catalytic"/>
</dbReference>
<evidence type="ECO:0000313" key="7">
    <source>
        <dbReference type="EMBL" id="MFC5517673.1"/>
    </source>
</evidence>
<dbReference type="InterPro" id="IPR004107">
    <property type="entry name" value="Integrase_SAM-like_N"/>
</dbReference>
<dbReference type="InterPro" id="IPR011010">
    <property type="entry name" value="DNA_brk_join_enz"/>
</dbReference>
<keyword evidence="8" id="KW-1185">Reference proteome</keyword>
<dbReference type="Gene3D" id="1.10.443.10">
    <property type="entry name" value="Intergrase catalytic core"/>
    <property type="match status" value="1"/>
</dbReference>
<organism evidence="7 8">
    <name type="scientific">Kaistia terrae</name>
    <dbReference type="NCBI Taxonomy" id="537017"/>
    <lineage>
        <taxon>Bacteria</taxon>
        <taxon>Pseudomonadati</taxon>
        <taxon>Pseudomonadota</taxon>
        <taxon>Alphaproteobacteria</taxon>
        <taxon>Hyphomicrobiales</taxon>
        <taxon>Kaistiaceae</taxon>
        <taxon>Kaistia</taxon>
    </lineage>
</organism>
<dbReference type="InterPro" id="IPR050090">
    <property type="entry name" value="Tyrosine_recombinase_XerCD"/>
</dbReference>
<gene>
    <name evidence="7" type="ORF">ACFPP9_17985</name>
</gene>
<keyword evidence="3" id="KW-0238">DNA-binding</keyword>
<evidence type="ECO:0000256" key="5">
    <source>
        <dbReference type="SAM" id="MobiDB-lite"/>
    </source>
</evidence>
<dbReference type="SUPFAM" id="SSF56349">
    <property type="entry name" value="DNA breaking-rejoining enzymes"/>
    <property type="match status" value="1"/>
</dbReference>
<dbReference type="Pfam" id="PF02899">
    <property type="entry name" value="Phage_int_SAM_1"/>
    <property type="match status" value="1"/>
</dbReference>
<keyword evidence="4" id="KW-0233">DNA recombination</keyword>
<evidence type="ECO:0000256" key="1">
    <source>
        <dbReference type="ARBA" id="ARBA00008857"/>
    </source>
</evidence>
<dbReference type="PANTHER" id="PTHR30349:SF41">
    <property type="entry name" value="INTEGRASE_RECOMBINASE PROTEIN MJ0367-RELATED"/>
    <property type="match status" value="1"/>
</dbReference>
<proteinExistence type="inferred from homology"/>
<sequence>MVLQMARPWRDPDSGIFYLRKRVPRALLPQVKGTTAMLPVGDEHVAVRVGDITKASLRTREPSEAKTRYTAASAALSAHLQAVVAGPMRLSRRQVVAIAGTVYNDNLEELSNEPGEVGIWRHALRLHAEARAKGKLEQWVGPQVDLELAKLHIVAHPESRTALIEEIDRALVQRGELMKRFSEGDFRPDPEAARFPDPGAALAPLRSPAPTPPGSASANPASLGLNILDVWAKFKATITPASSTVRRWEPAIKAFDAFIESRGMETVTPGDATLFADHRVAAGISATSASKVDLAAVKRMFTFAHKRSWLKANPLAGLRRERRGTEEDRDREGRDFHPPECRTILNTTRTIYAEPGGRGDALLNTIRWVPWICAYSGVRPGEAIQLRKEDFSSEDGIPFFHVRGSAGTVKTGKGRRTPIHRCLVAEGLLDFVRNAKAGHLFVNVTGNDADAIRRGIDTSRGRLGEWVRAIGVNDPEISPSHSWRHTFKAIALDGGMTEKVADAICGHAQATQGRKYGTVSLATKAAALEAFPEYALEAPTAAAPKDAPGRL</sequence>
<feature type="domain" description="Tyr recombinase" evidence="6">
    <location>
        <begin position="337"/>
        <end position="529"/>
    </location>
</feature>
<dbReference type="InterPro" id="IPR010998">
    <property type="entry name" value="Integrase_recombinase_N"/>
</dbReference>
<comment type="similarity">
    <text evidence="1">Belongs to the 'phage' integrase family.</text>
</comment>
<evidence type="ECO:0000256" key="2">
    <source>
        <dbReference type="ARBA" id="ARBA00022908"/>
    </source>
</evidence>
<keyword evidence="2" id="KW-0229">DNA integration</keyword>
<evidence type="ECO:0000259" key="6">
    <source>
        <dbReference type="PROSITE" id="PS51898"/>
    </source>
</evidence>
<dbReference type="Gene3D" id="1.10.150.130">
    <property type="match status" value="1"/>
</dbReference>
<feature type="compositionally biased region" description="Basic and acidic residues" evidence="5">
    <location>
        <begin position="323"/>
        <end position="339"/>
    </location>
</feature>
<feature type="region of interest" description="Disordered" evidence="5">
    <location>
        <begin position="182"/>
        <end position="218"/>
    </location>
</feature>
<feature type="compositionally biased region" description="Basic and acidic residues" evidence="5">
    <location>
        <begin position="182"/>
        <end position="194"/>
    </location>
</feature>
<dbReference type="PROSITE" id="PS51898">
    <property type="entry name" value="TYR_RECOMBINASE"/>
    <property type="match status" value="1"/>
</dbReference>
<name>A0ABW0PZY1_9HYPH</name>
<dbReference type="InterPro" id="IPR013762">
    <property type="entry name" value="Integrase-like_cat_sf"/>
</dbReference>
<evidence type="ECO:0000256" key="3">
    <source>
        <dbReference type="ARBA" id="ARBA00023125"/>
    </source>
</evidence>
<dbReference type="EMBL" id="JBHSML010000012">
    <property type="protein sequence ID" value="MFC5517673.1"/>
    <property type="molecule type" value="Genomic_DNA"/>
</dbReference>
<accession>A0ABW0PZY1</accession>
<reference evidence="8" key="1">
    <citation type="journal article" date="2019" name="Int. J. Syst. Evol. Microbiol.">
        <title>The Global Catalogue of Microorganisms (GCM) 10K type strain sequencing project: providing services to taxonomists for standard genome sequencing and annotation.</title>
        <authorList>
            <consortium name="The Broad Institute Genomics Platform"/>
            <consortium name="The Broad Institute Genome Sequencing Center for Infectious Disease"/>
            <person name="Wu L."/>
            <person name="Ma J."/>
        </authorList>
    </citation>
    <scope>NUCLEOTIDE SEQUENCE [LARGE SCALE GENOMIC DNA]</scope>
    <source>
        <strain evidence="8">KACC 12633</strain>
    </source>
</reference>
<dbReference type="PANTHER" id="PTHR30349">
    <property type="entry name" value="PHAGE INTEGRASE-RELATED"/>
    <property type="match status" value="1"/>
</dbReference>
<evidence type="ECO:0000256" key="4">
    <source>
        <dbReference type="ARBA" id="ARBA00023172"/>
    </source>
</evidence>
<protein>
    <submittedName>
        <fullName evidence="7">Site-specific integrase</fullName>
    </submittedName>
</protein>
<feature type="region of interest" description="Disordered" evidence="5">
    <location>
        <begin position="320"/>
        <end position="339"/>
    </location>
</feature>
<evidence type="ECO:0000313" key="8">
    <source>
        <dbReference type="Proteomes" id="UP001596150"/>
    </source>
</evidence>
<comment type="caution">
    <text evidence="7">The sequence shown here is derived from an EMBL/GenBank/DDBJ whole genome shotgun (WGS) entry which is preliminary data.</text>
</comment>
<dbReference type="Proteomes" id="UP001596150">
    <property type="component" value="Unassembled WGS sequence"/>
</dbReference>